<dbReference type="EC" id="3.5.1.104" evidence="4"/>
<dbReference type="PROSITE" id="PS51677">
    <property type="entry name" value="NODB"/>
    <property type="match status" value="1"/>
</dbReference>
<keyword evidence="2 4" id="KW-0378">Hydrolase</keyword>
<dbReference type="SUPFAM" id="SSF88713">
    <property type="entry name" value="Glycoside hydrolase/deacetylase"/>
    <property type="match status" value="1"/>
</dbReference>
<dbReference type="GO" id="GO:0046872">
    <property type="term" value="F:metal ion binding"/>
    <property type="evidence" value="ECO:0007669"/>
    <property type="project" value="UniProtKB-KW"/>
</dbReference>
<protein>
    <submittedName>
        <fullName evidence="4">Peptidoglycan-N-acetylglucosamine deacetylase</fullName>
        <ecNumber evidence="4">3.5.1.104</ecNumber>
    </submittedName>
</protein>
<evidence type="ECO:0000256" key="2">
    <source>
        <dbReference type="ARBA" id="ARBA00022801"/>
    </source>
</evidence>
<sequence length="226" mass="25680">MIYLLIVIVTLVLSFLITAIFRMDMGIYLRSYCRERNEGMKSVMLTFDDGPHPDYTPMVLDVLRERGVKAVFFLIGENAIENPQIVRRIADEGHMIGIHSLRHTPEFTISSKKLVKRDLNATIKILEELTGGKIKLFRPPYGVTNPSIGGAVKDLGLLSVGWSLRSFDTIADSDTEKVMERIKRGMHDGAIILLHDRLPFSAKLIEKILDYLETTGYEAKLYRRVL</sequence>
<feature type="domain" description="NodB homology" evidence="3">
    <location>
        <begin position="41"/>
        <end position="220"/>
    </location>
</feature>
<evidence type="ECO:0000256" key="1">
    <source>
        <dbReference type="ARBA" id="ARBA00022723"/>
    </source>
</evidence>
<dbReference type="EMBL" id="VSSQ01000131">
    <property type="protein sequence ID" value="MPL79895.1"/>
    <property type="molecule type" value="Genomic_DNA"/>
</dbReference>
<dbReference type="GO" id="GO:0016020">
    <property type="term" value="C:membrane"/>
    <property type="evidence" value="ECO:0007669"/>
    <property type="project" value="TreeGrafter"/>
</dbReference>
<gene>
    <name evidence="4" type="primary">pgdA_3</name>
    <name evidence="4" type="ORF">SDC9_25782</name>
</gene>
<dbReference type="PANTHER" id="PTHR10587">
    <property type="entry name" value="GLYCOSYL TRANSFERASE-RELATED"/>
    <property type="match status" value="1"/>
</dbReference>
<dbReference type="PANTHER" id="PTHR10587:SF133">
    <property type="entry name" value="CHITIN DEACETYLASE 1-RELATED"/>
    <property type="match status" value="1"/>
</dbReference>
<keyword evidence="1" id="KW-0479">Metal-binding</keyword>
<dbReference type="InterPro" id="IPR002509">
    <property type="entry name" value="NODB_dom"/>
</dbReference>
<evidence type="ECO:0000259" key="3">
    <source>
        <dbReference type="PROSITE" id="PS51677"/>
    </source>
</evidence>
<dbReference type="AlphaFoldDB" id="A0A644ULU9"/>
<dbReference type="InterPro" id="IPR050248">
    <property type="entry name" value="Polysacc_deacetylase_ArnD"/>
</dbReference>
<dbReference type="CDD" id="cd10917">
    <property type="entry name" value="CE4_NodB_like_6s_7s"/>
    <property type="match status" value="1"/>
</dbReference>
<reference evidence="4" key="1">
    <citation type="submission" date="2019-08" db="EMBL/GenBank/DDBJ databases">
        <authorList>
            <person name="Kucharzyk K."/>
            <person name="Murdoch R.W."/>
            <person name="Higgins S."/>
            <person name="Loffler F."/>
        </authorList>
    </citation>
    <scope>NUCLEOTIDE SEQUENCE</scope>
</reference>
<dbReference type="GO" id="GO:0016810">
    <property type="term" value="F:hydrolase activity, acting on carbon-nitrogen (but not peptide) bonds"/>
    <property type="evidence" value="ECO:0007669"/>
    <property type="project" value="InterPro"/>
</dbReference>
<dbReference type="Gene3D" id="3.20.20.370">
    <property type="entry name" value="Glycoside hydrolase/deacetylase"/>
    <property type="match status" value="1"/>
</dbReference>
<dbReference type="GO" id="GO:0005975">
    <property type="term" value="P:carbohydrate metabolic process"/>
    <property type="evidence" value="ECO:0007669"/>
    <property type="project" value="InterPro"/>
</dbReference>
<dbReference type="InterPro" id="IPR011330">
    <property type="entry name" value="Glyco_hydro/deAcase_b/a-brl"/>
</dbReference>
<dbReference type="Pfam" id="PF01522">
    <property type="entry name" value="Polysacc_deac_1"/>
    <property type="match status" value="1"/>
</dbReference>
<accession>A0A644ULU9</accession>
<organism evidence="4">
    <name type="scientific">bioreactor metagenome</name>
    <dbReference type="NCBI Taxonomy" id="1076179"/>
    <lineage>
        <taxon>unclassified sequences</taxon>
        <taxon>metagenomes</taxon>
        <taxon>ecological metagenomes</taxon>
    </lineage>
</organism>
<name>A0A644ULU9_9ZZZZ</name>
<proteinExistence type="predicted"/>
<evidence type="ECO:0000313" key="4">
    <source>
        <dbReference type="EMBL" id="MPL79895.1"/>
    </source>
</evidence>
<comment type="caution">
    <text evidence="4">The sequence shown here is derived from an EMBL/GenBank/DDBJ whole genome shotgun (WGS) entry which is preliminary data.</text>
</comment>